<dbReference type="PANTHER" id="PTHR30352">
    <property type="entry name" value="PYRUVATE FORMATE-LYASE-ACTIVATING ENZYME"/>
    <property type="match status" value="1"/>
</dbReference>
<evidence type="ECO:0000256" key="6">
    <source>
        <dbReference type="ARBA" id="ARBA00023002"/>
    </source>
</evidence>
<dbReference type="AlphaFoldDB" id="A0A379CDI7"/>
<protein>
    <submittedName>
        <fullName evidence="10">Pyruvate formate-lyase 1-activating enzyme</fullName>
        <ecNumber evidence="10">1.97.1.4</ecNumber>
    </submittedName>
</protein>
<dbReference type="GO" id="GO:0016829">
    <property type="term" value="F:lyase activity"/>
    <property type="evidence" value="ECO:0007669"/>
    <property type="project" value="UniProtKB-KW"/>
</dbReference>
<keyword evidence="6 10" id="KW-0560">Oxidoreductase</keyword>
<evidence type="ECO:0000313" key="11">
    <source>
        <dbReference type="Proteomes" id="UP000255417"/>
    </source>
</evidence>
<dbReference type="OrthoDB" id="9782387at2"/>
<evidence type="ECO:0000313" key="10">
    <source>
        <dbReference type="EMBL" id="SUB59785.1"/>
    </source>
</evidence>
<evidence type="ECO:0000256" key="5">
    <source>
        <dbReference type="ARBA" id="ARBA00022723"/>
    </source>
</evidence>
<dbReference type="SFLD" id="SFLDG01066">
    <property type="entry name" value="organic_radical-activating_enz"/>
    <property type="match status" value="1"/>
</dbReference>
<dbReference type="InterPro" id="IPR013785">
    <property type="entry name" value="Aldolase_TIM"/>
</dbReference>
<evidence type="ECO:0000256" key="1">
    <source>
        <dbReference type="ARBA" id="ARBA00001966"/>
    </source>
</evidence>
<dbReference type="PROSITE" id="PS01087">
    <property type="entry name" value="RADICAL_ACTIVATING"/>
    <property type="match status" value="1"/>
</dbReference>
<comment type="similarity">
    <text evidence="2">Belongs to the organic radical-activating enzymes family.</text>
</comment>
<dbReference type="SUPFAM" id="SSF102114">
    <property type="entry name" value="Radical SAM enzymes"/>
    <property type="match status" value="1"/>
</dbReference>
<dbReference type="GO" id="GO:0051539">
    <property type="term" value="F:4 iron, 4 sulfur cluster binding"/>
    <property type="evidence" value="ECO:0007669"/>
    <property type="project" value="UniProtKB-KW"/>
</dbReference>
<evidence type="ECO:0000256" key="4">
    <source>
        <dbReference type="ARBA" id="ARBA00022691"/>
    </source>
</evidence>
<keyword evidence="7" id="KW-0408">Iron</keyword>
<dbReference type="InterPro" id="IPR007197">
    <property type="entry name" value="rSAM"/>
</dbReference>
<keyword evidence="10" id="KW-0456">Lyase</keyword>
<keyword evidence="8" id="KW-0411">Iron-sulfur</keyword>
<name>A0A379CDI7_9PAST</name>
<dbReference type="PANTHER" id="PTHR30352:SF13">
    <property type="entry name" value="GLYCYL-RADICAL ENZYME ACTIVATING ENZYME YJJW-RELATED"/>
    <property type="match status" value="1"/>
</dbReference>
<proteinExistence type="inferred from homology"/>
<dbReference type="CDD" id="cd01335">
    <property type="entry name" value="Radical_SAM"/>
    <property type="match status" value="1"/>
</dbReference>
<dbReference type="Pfam" id="PF04055">
    <property type="entry name" value="Radical_SAM"/>
    <property type="match status" value="1"/>
</dbReference>
<dbReference type="Gene3D" id="3.20.20.70">
    <property type="entry name" value="Aldolase class I"/>
    <property type="match status" value="1"/>
</dbReference>
<keyword evidence="5" id="KW-0479">Metal-binding</keyword>
<dbReference type="RefSeq" id="WP_115316238.1">
    <property type="nucleotide sequence ID" value="NZ_LWIF01000001.1"/>
</dbReference>
<comment type="cofactor">
    <cofactor evidence="1">
        <name>[4Fe-4S] cluster</name>
        <dbReference type="ChEBI" id="CHEBI:49883"/>
    </cofactor>
</comment>
<dbReference type="InterPro" id="IPR058240">
    <property type="entry name" value="rSAM_sf"/>
</dbReference>
<dbReference type="PROSITE" id="PS51918">
    <property type="entry name" value="RADICAL_SAM"/>
    <property type="match status" value="1"/>
</dbReference>
<organism evidence="10 11">
    <name type="scientific">Phocoenobacter uteri</name>
    <dbReference type="NCBI Taxonomy" id="146806"/>
    <lineage>
        <taxon>Bacteria</taxon>
        <taxon>Pseudomonadati</taxon>
        <taxon>Pseudomonadota</taxon>
        <taxon>Gammaproteobacteria</taxon>
        <taxon>Pasteurellales</taxon>
        <taxon>Pasteurellaceae</taxon>
        <taxon>Phocoenobacter</taxon>
    </lineage>
</organism>
<sequence>MPNLQIFHKKQPLDNPVSLSEITLPLHRIIPFSNVEGMGNRTSIFLQGCKLNCLYCHNPETIPRYTAESKNVSLDYLYQQVMDAVPFIRGVTVSGGEPTIHHKKLVPLFKALKEQGLTCYLDSCGFFDFEKTKELIDVTDKFLFDLKGIGDGLQSLCFDRKNREGKVYPERIAITDPFHQRIKRSNLDRNLQNLEKLLKLNKVEEIRLVMINGFFDGKLLLESVAQLNPSKDVILKIIRVHNKGSRDPDGLAPYIPTIEDMDQLVDYAKQCGFKKVVTVY</sequence>
<accession>A0A379CDI7</accession>
<dbReference type="InterPro" id="IPR001989">
    <property type="entry name" value="Radical_activat_CS"/>
</dbReference>
<dbReference type="GO" id="GO:0046872">
    <property type="term" value="F:metal ion binding"/>
    <property type="evidence" value="ECO:0007669"/>
    <property type="project" value="UniProtKB-KW"/>
</dbReference>
<feature type="domain" description="Radical SAM core" evidence="9">
    <location>
        <begin position="35"/>
        <end position="274"/>
    </location>
</feature>
<dbReference type="InterPro" id="IPR034457">
    <property type="entry name" value="Organic_radical-activating"/>
</dbReference>
<keyword evidence="3" id="KW-0004">4Fe-4S</keyword>
<dbReference type="Proteomes" id="UP000255417">
    <property type="component" value="Unassembled WGS sequence"/>
</dbReference>
<evidence type="ECO:0000256" key="7">
    <source>
        <dbReference type="ARBA" id="ARBA00023004"/>
    </source>
</evidence>
<dbReference type="EC" id="1.97.1.4" evidence="10"/>
<dbReference type="EMBL" id="UGTA01000001">
    <property type="protein sequence ID" value="SUB59785.1"/>
    <property type="molecule type" value="Genomic_DNA"/>
</dbReference>
<reference evidence="10 11" key="1">
    <citation type="submission" date="2018-06" db="EMBL/GenBank/DDBJ databases">
        <authorList>
            <consortium name="Pathogen Informatics"/>
            <person name="Doyle S."/>
        </authorList>
    </citation>
    <scope>NUCLEOTIDE SEQUENCE [LARGE SCALE GENOMIC DNA]</scope>
    <source>
        <strain evidence="10 11">NCTC12872</strain>
    </source>
</reference>
<keyword evidence="4" id="KW-0949">S-adenosyl-L-methionine</keyword>
<dbReference type="SFLD" id="SFLDS00029">
    <property type="entry name" value="Radical_SAM"/>
    <property type="match status" value="1"/>
</dbReference>
<evidence type="ECO:0000259" key="9">
    <source>
        <dbReference type="PROSITE" id="PS51918"/>
    </source>
</evidence>
<dbReference type="GO" id="GO:0043365">
    <property type="term" value="F:[formate-C-acetyltransferase]-activating enzyme activity"/>
    <property type="evidence" value="ECO:0007669"/>
    <property type="project" value="UniProtKB-EC"/>
</dbReference>
<evidence type="ECO:0000256" key="8">
    <source>
        <dbReference type="ARBA" id="ARBA00023014"/>
    </source>
</evidence>
<evidence type="ECO:0000256" key="2">
    <source>
        <dbReference type="ARBA" id="ARBA00009777"/>
    </source>
</evidence>
<evidence type="ECO:0000256" key="3">
    <source>
        <dbReference type="ARBA" id="ARBA00022485"/>
    </source>
</evidence>
<keyword evidence="11" id="KW-1185">Reference proteome</keyword>
<gene>
    <name evidence="10" type="primary">pflA_2</name>
    <name evidence="10" type="ORF">NCTC12872_01832</name>
</gene>
<keyword evidence="10" id="KW-0670">Pyruvate</keyword>